<dbReference type="EMBL" id="GL876970">
    <property type="protein sequence ID" value="KLU87452.1"/>
    <property type="molecule type" value="Genomic_DNA"/>
</dbReference>
<evidence type="ECO:0000259" key="9">
    <source>
        <dbReference type="Pfam" id="PF24779"/>
    </source>
</evidence>
<accession>A0A0C4E225</accession>
<reference evidence="11" key="4">
    <citation type="journal article" date="2015" name="G3 (Bethesda)">
        <title>Genome sequences of three phytopathogenic species of the Magnaporthaceae family of fungi.</title>
        <authorList>
            <person name="Okagaki L.H."/>
            <person name="Nunes C.C."/>
            <person name="Sailsbery J."/>
            <person name="Clay B."/>
            <person name="Brown D."/>
            <person name="John T."/>
            <person name="Oh Y."/>
            <person name="Young N."/>
            <person name="Fitzgerald M."/>
            <person name="Haas B.J."/>
            <person name="Zeng Q."/>
            <person name="Young S."/>
            <person name="Adiconis X."/>
            <person name="Fan L."/>
            <person name="Levin J.Z."/>
            <person name="Mitchell T.K."/>
            <person name="Okubara P.A."/>
            <person name="Farman M.L."/>
            <person name="Kohn L.M."/>
            <person name="Birren B."/>
            <person name="Ma L.-J."/>
            <person name="Dean R.A."/>
        </authorList>
    </citation>
    <scope>NUCLEOTIDE SEQUENCE</scope>
    <source>
        <strain evidence="11">ATCC 64411 / 73-15</strain>
    </source>
</reference>
<reference evidence="10" key="1">
    <citation type="submission" date="2010-05" db="EMBL/GenBank/DDBJ databases">
        <title>The Genome Sequence of Magnaporthe poae strain ATCC 64411.</title>
        <authorList>
            <consortium name="The Broad Institute Genome Sequencing Platform"/>
            <consortium name="Broad Institute Genome Sequencing Center for Infectious Disease"/>
            <person name="Ma L.-J."/>
            <person name="Dead R."/>
            <person name="Young S."/>
            <person name="Zeng Q."/>
            <person name="Koehrsen M."/>
            <person name="Alvarado L."/>
            <person name="Berlin A."/>
            <person name="Chapman S.B."/>
            <person name="Chen Z."/>
            <person name="Freedman E."/>
            <person name="Gellesch M."/>
            <person name="Goldberg J."/>
            <person name="Griggs A."/>
            <person name="Gujja S."/>
            <person name="Heilman E.R."/>
            <person name="Heiman D."/>
            <person name="Hepburn T."/>
            <person name="Howarth C."/>
            <person name="Jen D."/>
            <person name="Larson L."/>
            <person name="Mehta T."/>
            <person name="Neiman D."/>
            <person name="Pearson M."/>
            <person name="Roberts A."/>
            <person name="Saif S."/>
            <person name="Shea T."/>
            <person name="Shenoy N."/>
            <person name="Sisk P."/>
            <person name="Stolte C."/>
            <person name="Sykes S."/>
            <person name="Walk T."/>
            <person name="White J."/>
            <person name="Yandava C."/>
            <person name="Haas B."/>
            <person name="Nusbaum C."/>
            <person name="Birren B."/>
        </authorList>
    </citation>
    <scope>NUCLEOTIDE SEQUENCE</scope>
    <source>
        <strain evidence="10">ATCC 64411</strain>
    </source>
</reference>
<dbReference type="GO" id="GO:0006364">
    <property type="term" value="P:rRNA processing"/>
    <property type="evidence" value="ECO:0007669"/>
    <property type="project" value="UniProtKB-KW"/>
</dbReference>
<dbReference type="eggNOG" id="KOG3164">
    <property type="taxonomic scope" value="Eukaryota"/>
</dbReference>
<reference evidence="12" key="2">
    <citation type="submission" date="2010-05" db="EMBL/GenBank/DDBJ databases">
        <title>The genome sequence of Magnaporthe poae strain ATCC 64411.</title>
        <authorList>
            <person name="Ma L.-J."/>
            <person name="Dead R."/>
            <person name="Young S."/>
            <person name="Zeng Q."/>
            <person name="Koehrsen M."/>
            <person name="Alvarado L."/>
            <person name="Berlin A."/>
            <person name="Chapman S.B."/>
            <person name="Chen Z."/>
            <person name="Freedman E."/>
            <person name="Gellesch M."/>
            <person name="Goldberg J."/>
            <person name="Griggs A."/>
            <person name="Gujja S."/>
            <person name="Heilman E.R."/>
            <person name="Heiman D."/>
            <person name="Hepburn T."/>
            <person name="Howarth C."/>
            <person name="Jen D."/>
            <person name="Larson L."/>
            <person name="Mehta T."/>
            <person name="Neiman D."/>
            <person name="Pearson M."/>
            <person name="Roberts A."/>
            <person name="Saif S."/>
            <person name="Shea T."/>
            <person name="Shenoy N."/>
            <person name="Sisk P."/>
            <person name="Stolte C."/>
            <person name="Sykes S."/>
            <person name="Walk T."/>
            <person name="White J."/>
            <person name="Yandava C."/>
            <person name="Haas B."/>
            <person name="Nusbaum C."/>
            <person name="Birren B."/>
        </authorList>
    </citation>
    <scope>NUCLEOTIDE SEQUENCE [LARGE SCALE GENOMIC DNA]</scope>
    <source>
        <strain evidence="12">ATCC 64411 / 73-15</strain>
    </source>
</reference>
<dbReference type="PANTHER" id="PTHR12416">
    <property type="entry name" value="RRNA-PROCESSING PROTEIN UTP23 HOMOLOG"/>
    <property type="match status" value="1"/>
</dbReference>
<comment type="subcellular location">
    <subcellularLocation>
        <location evidence="1">Nucleus</location>
        <location evidence="1">Nucleolus</location>
    </subcellularLocation>
</comment>
<evidence type="ECO:0000313" key="10">
    <source>
        <dbReference type="EMBL" id="KLU87452.1"/>
    </source>
</evidence>
<evidence type="ECO:0000256" key="2">
    <source>
        <dbReference type="ARBA" id="ARBA00022517"/>
    </source>
</evidence>
<keyword evidence="4" id="KW-0539">Nucleus</keyword>
<keyword evidence="2" id="KW-0690">Ribosome biogenesis</keyword>
<dbReference type="VEuPathDB" id="FungiDB:MAPG_06452"/>
<evidence type="ECO:0000256" key="1">
    <source>
        <dbReference type="ARBA" id="ARBA00004604"/>
    </source>
</evidence>
<reference evidence="11" key="5">
    <citation type="submission" date="2015-06" db="UniProtKB">
        <authorList>
            <consortium name="EnsemblFungi"/>
        </authorList>
    </citation>
    <scope>IDENTIFICATION</scope>
    <source>
        <strain evidence="11">ATCC 64411</strain>
    </source>
</reference>
<evidence type="ECO:0000256" key="4">
    <source>
        <dbReference type="ARBA" id="ARBA00023242"/>
    </source>
</evidence>
<protein>
    <recommendedName>
        <fullName evidence="7">U three protein 23</fullName>
    </recommendedName>
</protein>
<feature type="domain" description="UTP23 sensor motif region" evidence="9">
    <location>
        <begin position="245"/>
        <end position="263"/>
    </location>
</feature>
<keyword evidence="3" id="KW-0698">rRNA processing</keyword>
<dbReference type="EMBL" id="ADBL01001565">
    <property type="status" value="NOT_ANNOTATED_CDS"/>
    <property type="molecule type" value="Genomic_DNA"/>
</dbReference>
<dbReference type="FunFam" id="3.40.50.1010:FF:000006">
    <property type="entry name" value="rRNA-processing protein UTP23 homolog"/>
    <property type="match status" value="1"/>
</dbReference>
<organism evidence="11 12">
    <name type="scientific">Magnaporthiopsis poae (strain ATCC 64411 / 73-15)</name>
    <name type="common">Kentucky bluegrass fungus</name>
    <name type="synonym">Magnaporthe poae</name>
    <dbReference type="NCBI Taxonomy" id="644358"/>
    <lineage>
        <taxon>Eukaryota</taxon>
        <taxon>Fungi</taxon>
        <taxon>Dikarya</taxon>
        <taxon>Ascomycota</taxon>
        <taxon>Pezizomycotina</taxon>
        <taxon>Sordariomycetes</taxon>
        <taxon>Sordariomycetidae</taxon>
        <taxon>Magnaporthales</taxon>
        <taxon>Magnaporthaceae</taxon>
        <taxon>Magnaporthiopsis</taxon>
    </lineage>
</organism>
<comment type="function">
    <text evidence="5">Involved in rRNA-processing and ribosome biogenesis.</text>
</comment>
<name>A0A0C4E225_MAGP6</name>
<gene>
    <name evidence="10" type="ORF">MAPG_06452</name>
</gene>
<dbReference type="OrthoDB" id="25675at2759"/>
<reference evidence="10" key="3">
    <citation type="submission" date="2011-03" db="EMBL/GenBank/DDBJ databases">
        <title>Annotation of Magnaporthe poae ATCC 64411.</title>
        <authorList>
            <person name="Ma L.-J."/>
            <person name="Dead R."/>
            <person name="Young S.K."/>
            <person name="Zeng Q."/>
            <person name="Gargeya S."/>
            <person name="Fitzgerald M."/>
            <person name="Haas B."/>
            <person name="Abouelleil A."/>
            <person name="Alvarado L."/>
            <person name="Arachchi H.M."/>
            <person name="Berlin A."/>
            <person name="Brown A."/>
            <person name="Chapman S.B."/>
            <person name="Chen Z."/>
            <person name="Dunbar C."/>
            <person name="Freedman E."/>
            <person name="Gearin G."/>
            <person name="Gellesch M."/>
            <person name="Goldberg J."/>
            <person name="Griggs A."/>
            <person name="Gujja S."/>
            <person name="Heiman D."/>
            <person name="Howarth C."/>
            <person name="Larson L."/>
            <person name="Lui A."/>
            <person name="MacDonald P.J.P."/>
            <person name="Mehta T."/>
            <person name="Montmayeur A."/>
            <person name="Murphy C."/>
            <person name="Neiman D."/>
            <person name="Pearson M."/>
            <person name="Priest M."/>
            <person name="Roberts A."/>
            <person name="Saif S."/>
            <person name="Shea T."/>
            <person name="Shenoy N."/>
            <person name="Sisk P."/>
            <person name="Stolte C."/>
            <person name="Sykes S."/>
            <person name="Yandava C."/>
            <person name="Wortman J."/>
            <person name="Nusbaum C."/>
            <person name="Birren B."/>
        </authorList>
    </citation>
    <scope>NUCLEOTIDE SEQUENCE</scope>
    <source>
        <strain evidence="10">ATCC 64411</strain>
    </source>
</reference>
<keyword evidence="12" id="KW-1185">Reference proteome</keyword>
<evidence type="ECO:0000256" key="7">
    <source>
        <dbReference type="ARBA" id="ARBA00076388"/>
    </source>
</evidence>
<dbReference type="Pfam" id="PF04900">
    <property type="entry name" value="Fcf1"/>
    <property type="match status" value="1"/>
</dbReference>
<dbReference type="SUPFAM" id="SSF88723">
    <property type="entry name" value="PIN domain-like"/>
    <property type="match status" value="1"/>
</dbReference>
<feature type="compositionally biased region" description="Basic residues" evidence="8">
    <location>
        <begin position="298"/>
        <end position="307"/>
    </location>
</feature>
<dbReference type="InterPro" id="IPR057776">
    <property type="entry name" value="UTP23_sensor"/>
</dbReference>
<dbReference type="STRING" id="644358.A0A0C4E225"/>
<dbReference type="Proteomes" id="UP000011715">
    <property type="component" value="Unassembled WGS sequence"/>
</dbReference>
<evidence type="ECO:0000313" key="11">
    <source>
        <dbReference type="EnsemblFungi" id="MAPG_06452T0"/>
    </source>
</evidence>
<dbReference type="GO" id="GO:0032040">
    <property type="term" value="C:small-subunit processome"/>
    <property type="evidence" value="ECO:0007669"/>
    <property type="project" value="InterPro"/>
</dbReference>
<dbReference type="OMA" id="CCMQALY"/>
<dbReference type="InterPro" id="IPR006984">
    <property type="entry name" value="Fcf1/UTP23"/>
</dbReference>
<dbReference type="CDD" id="cd09865">
    <property type="entry name" value="PIN_ScUtp23p-like"/>
    <property type="match status" value="1"/>
</dbReference>
<feature type="region of interest" description="Disordered" evidence="8">
    <location>
        <begin position="186"/>
        <end position="327"/>
    </location>
</feature>
<dbReference type="InterPro" id="IPR029060">
    <property type="entry name" value="PIN-like_dom_sf"/>
</dbReference>
<evidence type="ECO:0000256" key="3">
    <source>
        <dbReference type="ARBA" id="ARBA00022552"/>
    </source>
</evidence>
<evidence type="ECO:0000256" key="6">
    <source>
        <dbReference type="ARBA" id="ARBA00038503"/>
    </source>
</evidence>
<evidence type="ECO:0000256" key="5">
    <source>
        <dbReference type="ARBA" id="ARBA00037300"/>
    </source>
</evidence>
<dbReference type="Pfam" id="PF24779">
    <property type="entry name" value="UTP23_sensor"/>
    <property type="match status" value="1"/>
</dbReference>
<dbReference type="Gene3D" id="3.40.50.1010">
    <property type="entry name" value="5'-nuclease"/>
    <property type="match status" value="1"/>
</dbReference>
<comment type="similarity">
    <text evidence="6">Belongs to the UTP23/FCF1 family. UTP23 subfamily.</text>
</comment>
<dbReference type="EnsemblFungi" id="MAPG_06452T0">
    <property type="protein sequence ID" value="MAPG_06452T0"/>
    <property type="gene ID" value="MAPG_06452"/>
</dbReference>
<sequence>MKAKRSKQYRKLMKQYCRVWNFREPYQVLVDAEIVKDANRFKMDLIPALERTLHGKIKPMITQCSMRHLYALQGIQPGMKALIDSVKENFERRRCGHHPDETDALSTLECLSSFVVDSGKGSRNRYVVASQDAEVRRHMRGVKGVPLIYISRSVMIMEPMASGSAEVVSKEERAKFRSEIKLLASAGAKRKRGDEDDGGSDGSGDYEEDDGDEGDDDDQNTAASEPRKAPSSRSPAVGVPDRKKRKKVYGPKGPNPLAAKKKKPKPTVTGDSGAKKAARGDRDGAATAPTAPSDQQGKKKRKRKSKKPAGSGDGGGEAAHAPVSVET</sequence>
<feature type="compositionally biased region" description="Acidic residues" evidence="8">
    <location>
        <begin position="195"/>
        <end position="219"/>
    </location>
</feature>
<evidence type="ECO:0000256" key="8">
    <source>
        <dbReference type="SAM" id="MobiDB-lite"/>
    </source>
</evidence>
<evidence type="ECO:0000313" key="12">
    <source>
        <dbReference type="Proteomes" id="UP000011715"/>
    </source>
</evidence>
<dbReference type="AlphaFoldDB" id="A0A0C4E225"/>
<proteinExistence type="inferred from homology"/>